<evidence type="ECO:0000259" key="1">
    <source>
        <dbReference type="Pfam" id="PF13387"/>
    </source>
</evidence>
<dbReference type="Proteomes" id="UP000543030">
    <property type="component" value="Unassembled WGS sequence"/>
</dbReference>
<dbReference type="InterPro" id="IPR025178">
    <property type="entry name" value="Lnb_N"/>
</dbReference>
<organism evidence="2 3">
    <name type="scientific">Silvimonas terrae</name>
    <dbReference type="NCBI Taxonomy" id="300266"/>
    <lineage>
        <taxon>Bacteria</taxon>
        <taxon>Pseudomonadati</taxon>
        <taxon>Pseudomonadota</taxon>
        <taxon>Betaproteobacteria</taxon>
        <taxon>Neisseriales</taxon>
        <taxon>Chitinibacteraceae</taxon>
        <taxon>Silvimonas</taxon>
    </lineage>
</organism>
<gene>
    <name evidence="2" type="ORF">HNQ50_002345</name>
</gene>
<sequence length="259" mass="30256">MGSQRVFLHKTPPTHANWVPEYARTTQVQWQSDSVTLRDVRNFRYRTRDDPIPAWYDATYALDTVQSLDLVVSHWAGESIAHVFLSFGFADGRYLAVSIETRRQQGQFYSTWRGFLRTYALIYVVADERDLIGVRTDIRRERVHLYRLDLSPAVCRQVLEQYLRRVDHLNQQAEFYNTLLNNCTTNILRHARALAPHFKYSWKILASGYADAYTWELGLLDQTRPFAQLKQQSLIRRAPNAVIDETFSYAIRHPVSGVK</sequence>
<dbReference type="AlphaFoldDB" id="A0A840RE60"/>
<dbReference type="Pfam" id="PF13387">
    <property type="entry name" value="Lnb_N"/>
    <property type="match status" value="1"/>
</dbReference>
<evidence type="ECO:0000313" key="2">
    <source>
        <dbReference type="EMBL" id="MBB5191615.1"/>
    </source>
</evidence>
<protein>
    <recommendedName>
        <fullName evidence="1">Lnb N-terminal periplasmic domain-containing protein</fullName>
    </recommendedName>
</protein>
<evidence type="ECO:0000313" key="3">
    <source>
        <dbReference type="Proteomes" id="UP000543030"/>
    </source>
</evidence>
<comment type="caution">
    <text evidence="2">The sequence shown here is derived from an EMBL/GenBank/DDBJ whole genome shotgun (WGS) entry which is preliminary data.</text>
</comment>
<dbReference type="EMBL" id="JACHHN010000004">
    <property type="protein sequence ID" value="MBB5191615.1"/>
    <property type="molecule type" value="Genomic_DNA"/>
</dbReference>
<accession>A0A840RE60</accession>
<feature type="domain" description="Lnb N-terminal periplasmic" evidence="1">
    <location>
        <begin position="53"/>
        <end position="204"/>
    </location>
</feature>
<keyword evidence="3" id="KW-1185">Reference proteome</keyword>
<dbReference type="RefSeq" id="WP_184100807.1">
    <property type="nucleotide sequence ID" value="NZ_JACHHN010000004.1"/>
</dbReference>
<proteinExistence type="predicted"/>
<reference evidence="2 3" key="1">
    <citation type="submission" date="2020-08" db="EMBL/GenBank/DDBJ databases">
        <title>Genomic Encyclopedia of Type Strains, Phase IV (KMG-IV): sequencing the most valuable type-strain genomes for metagenomic binning, comparative biology and taxonomic classification.</title>
        <authorList>
            <person name="Goeker M."/>
        </authorList>
    </citation>
    <scope>NUCLEOTIDE SEQUENCE [LARGE SCALE GENOMIC DNA]</scope>
    <source>
        <strain evidence="2 3">DSM 18233</strain>
    </source>
</reference>
<name>A0A840RE60_9NEIS</name>